<dbReference type="EMBL" id="MFMA01000012">
    <property type="protein sequence ID" value="OGG74044.1"/>
    <property type="molecule type" value="Genomic_DNA"/>
</dbReference>
<dbReference type="Proteomes" id="UP000178427">
    <property type="component" value="Unassembled WGS sequence"/>
</dbReference>
<comment type="caution">
    <text evidence="2">The sequence shown here is derived from an EMBL/GenBank/DDBJ whole genome shotgun (WGS) entry which is preliminary data.</text>
</comment>
<organism evidence="2 3">
    <name type="scientific">Candidatus Kaiserbacteria bacterium RIFCSPLOWO2_01_FULL_54_20</name>
    <dbReference type="NCBI Taxonomy" id="1798513"/>
    <lineage>
        <taxon>Bacteria</taxon>
        <taxon>Candidatus Kaiseribacteriota</taxon>
    </lineage>
</organism>
<proteinExistence type="predicted"/>
<dbReference type="Gene3D" id="1.10.10.580">
    <property type="entry name" value="Structural maintenance of chromosome 1. Chain E"/>
    <property type="match status" value="1"/>
</dbReference>
<gene>
    <name evidence="2" type="ORF">A3A40_03580</name>
</gene>
<dbReference type="STRING" id="1798513.A3A40_03580"/>
<evidence type="ECO:0000313" key="3">
    <source>
        <dbReference type="Proteomes" id="UP000178427"/>
    </source>
</evidence>
<dbReference type="PANTHER" id="PTHR33969">
    <property type="entry name" value="SEGREGATION AND CONDENSATION PROTEIN A"/>
    <property type="match status" value="1"/>
</dbReference>
<dbReference type="InterPro" id="IPR003768">
    <property type="entry name" value="ScpA"/>
</dbReference>
<protein>
    <recommendedName>
        <fullName evidence="1">Segregation and condensation protein A</fullName>
    </recommendedName>
</protein>
<sequence>MERFSIATEAYSGPLEALLNLIEERKLPISQINLAEVTDAYLAYVEKLPELPLGETAQFILVASTLLLIKSRTLLPTLTLSDDERESVQELERRLARYALIRKASRALRKEWGSAPLLFAKRAPERAPVFSPADASINILVETVRRLVSILPKPEALAKAAVAPVLALEDVIKQVKTRIASALKAKFSELTRSRDKHETIVYFLAMLELVRSGSLSATQDKLFADILLEAEHAGIPRYGA</sequence>
<evidence type="ECO:0000256" key="1">
    <source>
        <dbReference type="ARBA" id="ARBA00044777"/>
    </source>
</evidence>
<dbReference type="InterPro" id="IPR023093">
    <property type="entry name" value="ScpA-like_C"/>
</dbReference>
<dbReference type="Pfam" id="PF02616">
    <property type="entry name" value="SMC_ScpA"/>
    <property type="match status" value="1"/>
</dbReference>
<name>A0A1F6EK70_9BACT</name>
<evidence type="ECO:0000313" key="2">
    <source>
        <dbReference type="EMBL" id="OGG74044.1"/>
    </source>
</evidence>
<dbReference type="Gene3D" id="6.10.250.2410">
    <property type="match status" value="1"/>
</dbReference>
<dbReference type="AlphaFoldDB" id="A0A1F6EK70"/>
<reference evidence="2 3" key="1">
    <citation type="journal article" date="2016" name="Nat. Commun.">
        <title>Thousands of microbial genomes shed light on interconnected biogeochemical processes in an aquifer system.</title>
        <authorList>
            <person name="Anantharaman K."/>
            <person name="Brown C.T."/>
            <person name="Hug L.A."/>
            <person name="Sharon I."/>
            <person name="Castelle C.J."/>
            <person name="Probst A.J."/>
            <person name="Thomas B.C."/>
            <person name="Singh A."/>
            <person name="Wilkins M.J."/>
            <person name="Karaoz U."/>
            <person name="Brodie E.L."/>
            <person name="Williams K.H."/>
            <person name="Hubbard S.S."/>
            <person name="Banfield J.F."/>
        </authorList>
    </citation>
    <scope>NUCLEOTIDE SEQUENCE [LARGE SCALE GENOMIC DNA]</scope>
</reference>
<accession>A0A1F6EK70</accession>
<dbReference type="PANTHER" id="PTHR33969:SF2">
    <property type="entry name" value="SEGREGATION AND CONDENSATION PROTEIN A"/>
    <property type="match status" value="1"/>
</dbReference>